<feature type="domain" description="Methyltransferase type 11" evidence="4">
    <location>
        <begin position="54"/>
        <end position="147"/>
    </location>
</feature>
<evidence type="ECO:0000256" key="3">
    <source>
        <dbReference type="ARBA" id="ARBA00022679"/>
    </source>
</evidence>
<reference evidence="5 6" key="1">
    <citation type="submission" date="2008-06" db="EMBL/GenBank/DDBJ databases">
        <title>Complete sequence of Chloroherpeton thalassium ATCC 35110.</title>
        <authorList>
            <consortium name="US DOE Joint Genome Institute"/>
            <person name="Lucas S."/>
            <person name="Copeland A."/>
            <person name="Lapidus A."/>
            <person name="Glavina del Rio T."/>
            <person name="Dalin E."/>
            <person name="Tice H."/>
            <person name="Bruce D."/>
            <person name="Goodwin L."/>
            <person name="Pitluck S."/>
            <person name="Schmutz J."/>
            <person name="Larimer F."/>
            <person name="Land M."/>
            <person name="Hauser L."/>
            <person name="Kyrpides N."/>
            <person name="Mikhailova N."/>
            <person name="Liu Z."/>
            <person name="Li T."/>
            <person name="Zhao F."/>
            <person name="Overmann J."/>
            <person name="Bryant D.A."/>
            <person name="Richardson P."/>
        </authorList>
    </citation>
    <scope>NUCLEOTIDE SEQUENCE [LARGE SCALE GENOMIC DNA]</scope>
    <source>
        <strain evidence="6">ATCC 35110 / GB-78</strain>
    </source>
</reference>
<dbReference type="InterPro" id="IPR029063">
    <property type="entry name" value="SAM-dependent_MTases_sf"/>
</dbReference>
<dbReference type="PANTHER" id="PTHR44942">
    <property type="entry name" value="METHYLTRANSF_11 DOMAIN-CONTAINING PROTEIN"/>
    <property type="match status" value="1"/>
</dbReference>
<protein>
    <submittedName>
        <fullName evidence="5">Methyltransferase type 11</fullName>
    </submittedName>
</protein>
<dbReference type="CDD" id="cd02440">
    <property type="entry name" value="AdoMet_MTases"/>
    <property type="match status" value="1"/>
</dbReference>
<evidence type="ECO:0000256" key="1">
    <source>
        <dbReference type="ARBA" id="ARBA00008361"/>
    </source>
</evidence>
<comment type="similarity">
    <text evidence="1">Belongs to the methyltransferase superfamily.</text>
</comment>
<dbReference type="InterPro" id="IPR013216">
    <property type="entry name" value="Methyltransf_11"/>
</dbReference>
<dbReference type="GO" id="GO:0032259">
    <property type="term" value="P:methylation"/>
    <property type="evidence" value="ECO:0007669"/>
    <property type="project" value="UniProtKB-KW"/>
</dbReference>
<proteinExistence type="inferred from homology"/>
<keyword evidence="2 5" id="KW-0489">Methyltransferase</keyword>
<dbReference type="Pfam" id="PF08241">
    <property type="entry name" value="Methyltransf_11"/>
    <property type="match status" value="1"/>
</dbReference>
<evidence type="ECO:0000256" key="2">
    <source>
        <dbReference type="ARBA" id="ARBA00022603"/>
    </source>
</evidence>
<dbReference type="OrthoDB" id="3896938at2"/>
<dbReference type="SUPFAM" id="SSF53335">
    <property type="entry name" value="S-adenosyl-L-methionine-dependent methyltransferases"/>
    <property type="match status" value="1"/>
</dbReference>
<dbReference type="InterPro" id="IPR051052">
    <property type="entry name" value="Diverse_substrate_MTase"/>
</dbReference>
<dbReference type="GO" id="GO:0008757">
    <property type="term" value="F:S-adenosylmethionine-dependent methyltransferase activity"/>
    <property type="evidence" value="ECO:0007669"/>
    <property type="project" value="InterPro"/>
</dbReference>
<dbReference type="EMBL" id="CP001100">
    <property type="protein sequence ID" value="ACF14472.1"/>
    <property type="molecule type" value="Genomic_DNA"/>
</dbReference>
<name>B3QUX1_CHLT3</name>
<evidence type="ECO:0000313" key="6">
    <source>
        <dbReference type="Proteomes" id="UP000001208"/>
    </source>
</evidence>
<dbReference type="PANTHER" id="PTHR44942:SF4">
    <property type="entry name" value="METHYLTRANSFERASE TYPE 11 DOMAIN-CONTAINING PROTEIN"/>
    <property type="match status" value="1"/>
</dbReference>
<organism evidence="5 6">
    <name type="scientific">Chloroherpeton thalassium (strain ATCC 35110 / GB-78)</name>
    <dbReference type="NCBI Taxonomy" id="517418"/>
    <lineage>
        <taxon>Bacteria</taxon>
        <taxon>Pseudomonadati</taxon>
        <taxon>Chlorobiota</taxon>
        <taxon>Chlorobiia</taxon>
        <taxon>Chlorobiales</taxon>
        <taxon>Chloroherpetonaceae</taxon>
        <taxon>Chloroherpeton</taxon>
    </lineage>
</organism>
<dbReference type="RefSeq" id="WP_012500555.1">
    <property type="nucleotide sequence ID" value="NC_011026.1"/>
</dbReference>
<gene>
    <name evidence="5" type="ordered locus">Ctha_2020</name>
</gene>
<keyword evidence="3 5" id="KW-0808">Transferase</keyword>
<sequence>MNMLSHEEMVGLQAEKHELINTQNFPTKEDYVLHLIHTFSYVQAAKLAKGKKVLDVGCNMGYGSKLISETAKQVTGVDVSEKAIEAAKSQYGGGNMAFQCIDGKRLPFANNVFDMIVNFQVIEHIVDYDAYLNELKRVLSPDGFVLFTTPNASMRLDPGMKPWNKFHVREFKSDELQTLLERFFPKVQVFWAFCK</sequence>
<keyword evidence="6" id="KW-1185">Reference proteome</keyword>
<dbReference type="HOGENOM" id="CLU_1394167_0_0_10"/>
<dbReference type="KEGG" id="cts:Ctha_2020"/>
<evidence type="ECO:0000259" key="4">
    <source>
        <dbReference type="Pfam" id="PF08241"/>
    </source>
</evidence>
<dbReference type="eggNOG" id="COG2227">
    <property type="taxonomic scope" value="Bacteria"/>
</dbReference>
<dbReference type="Gene3D" id="3.40.50.150">
    <property type="entry name" value="Vaccinia Virus protein VP39"/>
    <property type="match status" value="1"/>
</dbReference>
<dbReference type="STRING" id="517418.Ctha_2020"/>
<dbReference type="Proteomes" id="UP000001208">
    <property type="component" value="Chromosome"/>
</dbReference>
<dbReference type="AlphaFoldDB" id="B3QUX1"/>
<evidence type="ECO:0000313" key="5">
    <source>
        <dbReference type="EMBL" id="ACF14472.1"/>
    </source>
</evidence>
<accession>B3QUX1</accession>